<reference evidence="1 2" key="1">
    <citation type="submission" date="2019-03" db="EMBL/GenBank/DDBJ databases">
        <title>Rhizobium sp. nov., an bacterium isolated from biocrust in Mu Us Desert.</title>
        <authorList>
            <person name="Lixiong L."/>
        </authorList>
    </citation>
    <scope>NUCLEOTIDE SEQUENCE [LARGE SCALE GENOMIC DNA]</scope>
    <source>
        <strain evidence="1 2">SPY-1</strain>
    </source>
</reference>
<proteinExistence type="predicted"/>
<dbReference type="Gene3D" id="2.40.10.270">
    <property type="entry name" value="Bacteriophage SPP1 head-tail adaptor protein"/>
    <property type="match status" value="1"/>
</dbReference>
<dbReference type="Proteomes" id="UP000295238">
    <property type="component" value="Unassembled WGS sequence"/>
</dbReference>
<evidence type="ECO:0000313" key="2">
    <source>
        <dbReference type="Proteomes" id="UP000295238"/>
    </source>
</evidence>
<dbReference type="NCBIfam" id="TIGR01563">
    <property type="entry name" value="gp16_SPP1"/>
    <property type="match status" value="1"/>
</dbReference>
<accession>A0A4R5ULA6</accession>
<name>A0A4R5ULA6_9HYPH</name>
<dbReference type="EMBL" id="SMTL01000001">
    <property type="protein sequence ID" value="TDK38607.1"/>
    <property type="molecule type" value="Genomic_DNA"/>
</dbReference>
<dbReference type="RefSeq" id="WP_133314053.1">
    <property type="nucleotide sequence ID" value="NZ_SMTL01000001.1"/>
</dbReference>
<dbReference type="InterPro" id="IPR038666">
    <property type="entry name" value="SSP1_head-tail_sf"/>
</dbReference>
<evidence type="ECO:0000313" key="1">
    <source>
        <dbReference type="EMBL" id="TDK38607.1"/>
    </source>
</evidence>
<protein>
    <submittedName>
        <fullName evidence="1">Head-tail adaptor protein</fullName>
    </submittedName>
</protein>
<dbReference type="OrthoDB" id="7478737at2"/>
<sequence>MRAGKLDRTIRIDRFDAGAVNEYGTPAPTFSPLATLRAQLVQASTEEYLSGQGATAETVVIFRTRWLAGVTTADRVRHEGRAFNIKEVKEIGRRRGLELRCEVDE</sequence>
<dbReference type="Pfam" id="PF05521">
    <property type="entry name" value="Phage_HCP"/>
    <property type="match status" value="1"/>
</dbReference>
<organism evidence="1 2">
    <name type="scientific">Rhizobium deserti</name>
    <dbReference type="NCBI Taxonomy" id="2547961"/>
    <lineage>
        <taxon>Bacteria</taxon>
        <taxon>Pseudomonadati</taxon>
        <taxon>Pseudomonadota</taxon>
        <taxon>Alphaproteobacteria</taxon>
        <taxon>Hyphomicrobiales</taxon>
        <taxon>Rhizobiaceae</taxon>
        <taxon>Rhizobium/Agrobacterium group</taxon>
        <taxon>Rhizobium</taxon>
    </lineage>
</organism>
<dbReference type="InterPro" id="IPR008767">
    <property type="entry name" value="Phage_SPP1_head-tail_adaptor"/>
</dbReference>
<gene>
    <name evidence="1" type="ORF">E2F50_00125</name>
</gene>
<comment type="caution">
    <text evidence="1">The sequence shown here is derived from an EMBL/GenBank/DDBJ whole genome shotgun (WGS) entry which is preliminary data.</text>
</comment>
<dbReference type="AlphaFoldDB" id="A0A4R5ULA6"/>
<keyword evidence="2" id="KW-1185">Reference proteome</keyword>